<accession>A0A401QEX0</accession>
<protein>
    <submittedName>
        <fullName evidence="2">Uncharacterized protein</fullName>
    </submittedName>
</protein>
<feature type="signal peptide" evidence="1">
    <location>
        <begin position="1"/>
        <end position="32"/>
    </location>
</feature>
<gene>
    <name evidence="2" type="ORF">scyTo_0024516</name>
</gene>
<dbReference type="EMBL" id="BFAA01048711">
    <property type="protein sequence ID" value="GCB83939.1"/>
    <property type="molecule type" value="Genomic_DNA"/>
</dbReference>
<name>A0A401QEX0_SCYTO</name>
<evidence type="ECO:0000256" key="1">
    <source>
        <dbReference type="SAM" id="SignalP"/>
    </source>
</evidence>
<dbReference type="AlphaFoldDB" id="A0A401QEX0"/>
<sequence>MSSASARLMVLRFQLWCIGLFLKQTFPGFVKGADDLTYYGDSSRIG</sequence>
<evidence type="ECO:0000313" key="2">
    <source>
        <dbReference type="EMBL" id="GCB83939.1"/>
    </source>
</evidence>
<organism evidence="2 3">
    <name type="scientific">Scyliorhinus torazame</name>
    <name type="common">Cloudy catshark</name>
    <name type="synonym">Catulus torazame</name>
    <dbReference type="NCBI Taxonomy" id="75743"/>
    <lineage>
        <taxon>Eukaryota</taxon>
        <taxon>Metazoa</taxon>
        <taxon>Chordata</taxon>
        <taxon>Craniata</taxon>
        <taxon>Vertebrata</taxon>
        <taxon>Chondrichthyes</taxon>
        <taxon>Elasmobranchii</taxon>
        <taxon>Galeomorphii</taxon>
        <taxon>Galeoidea</taxon>
        <taxon>Carcharhiniformes</taxon>
        <taxon>Scyliorhinidae</taxon>
        <taxon>Scyliorhinus</taxon>
    </lineage>
</organism>
<keyword evidence="3" id="KW-1185">Reference proteome</keyword>
<comment type="caution">
    <text evidence="2">The sequence shown here is derived from an EMBL/GenBank/DDBJ whole genome shotgun (WGS) entry which is preliminary data.</text>
</comment>
<dbReference type="Proteomes" id="UP000288216">
    <property type="component" value="Unassembled WGS sequence"/>
</dbReference>
<feature type="chain" id="PRO_5019462082" evidence="1">
    <location>
        <begin position="33"/>
        <end position="46"/>
    </location>
</feature>
<reference evidence="2 3" key="1">
    <citation type="journal article" date="2018" name="Nat. Ecol. Evol.">
        <title>Shark genomes provide insights into elasmobranch evolution and the origin of vertebrates.</title>
        <authorList>
            <person name="Hara Y"/>
            <person name="Yamaguchi K"/>
            <person name="Onimaru K"/>
            <person name="Kadota M"/>
            <person name="Koyanagi M"/>
            <person name="Keeley SD"/>
            <person name="Tatsumi K"/>
            <person name="Tanaka K"/>
            <person name="Motone F"/>
            <person name="Kageyama Y"/>
            <person name="Nozu R"/>
            <person name="Adachi N"/>
            <person name="Nishimura O"/>
            <person name="Nakagawa R"/>
            <person name="Tanegashima C"/>
            <person name="Kiyatake I"/>
            <person name="Matsumoto R"/>
            <person name="Murakumo K"/>
            <person name="Nishida K"/>
            <person name="Terakita A"/>
            <person name="Kuratani S"/>
            <person name="Sato K"/>
            <person name="Hyodo S Kuraku.S."/>
        </authorList>
    </citation>
    <scope>NUCLEOTIDE SEQUENCE [LARGE SCALE GENOMIC DNA]</scope>
</reference>
<feature type="non-terminal residue" evidence="2">
    <location>
        <position position="46"/>
    </location>
</feature>
<proteinExistence type="predicted"/>
<evidence type="ECO:0000313" key="3">
    <source>
        <dbReference type="Proteomes" id="UP000288216"/>
    </source>
</evidence>
<keyword evidence="1" id="KW-0732">Signal</keyword>